<organism evidence="1">
    <name type="scientific">Anguilla anguilla</name>
    <name type="common">European freshwater eel</name>
    <name type="synonym">Muraena anguilla</name>
    <dbReference type="NCBI Taxonomy" id="7936"/>
    <lineage>
        <taxon>Eukaryota</taxon>
        <taxon>Metazoa</taxon>
        <taxon>Chordata</taxon>
        <taxon>Craniata</taxon>
        <taxon>Vertebrata</taxon>
        <taxon>Euteleostomi</taxon>
        <taxon>Actinopterygii</taxon>
        <taxon>Neopterygii</taxon>
        <taxon>Teleostei</taxon>
        <taxon>Anguilliformes</taxon>
        <taxon>Anguillidae</taxon>
        <taxon>Anguilla</taxon>
    </lineage>
</organism>
<reference evidence="1" key="2">
    <citation type="journal article" date="2015" name="Fish Shellfish Immunol.">
        <title>Early steps in the European eel (Anguilla anguilla)-Vibrio vulnificus interaction in the gills: Role of the RtxA13 toxin.</title>
        <authorList>
            <person name="Callol A."/>
            <person name="Pajuelo D."/>
            <person name="Ebbesson L."/>
            <person name="Teles M."/>
            <person name="MacKenzie S."/>
            <person name="Amaro C."/>
        </authorList>
    </citation>
    <scope>NUCLEOTIDE SEQUENCE</scope>
</reference>
<proteinExistence type="predicted"/>
<reference evidence="1" key="1">
    <citation type="submission" date="2014-11" db="EMBL/GenBank/DDBJ databases">
        <authorList>
            <person name="Amaro Gonzalez C."/>
        </authorList>
    </citation>
    <scope>NUCLEOTIDE SEQUENCE</scope>
</reference>
<dbReference type="EMBL" id="GBXM01057395">
    <property type="protein sequence ID" value="JAH51182.1"/>
    <property type="molecule type" value="Transcribed_RNA"/>
</dbReference>
<evidence type="ECO:0000313" key="1">
    <source>
        <dbReference type="EMBL" id="JAH51182.1"/>
    </source>
</evidence>
<accession>A0A0E9TCK8</accession>
<dbReference type="AlphaFoldDB" id="A0A0E9TCK8"/>
<name>A0A0E9TCK8_ANGAN</name>
<sequence length="38" mass="4572">MTMHYVTLHYIYLVGAFIQSYVQKCISWSLNNYKTQVQ</sequence>
<protein>
    <submittedName>
        <fullName evidence="1">Uncharacterized protein</fullName>
    </submittedName>
</protein>